<dbReference type="SUPFAM" id="SSF56300">
    <property type="entry name" value="Metallo-dependent phosphatases"/>
    <property type="match status" value="1"/>
</dbReference>
<evidence type="ECO:0000256" key="1">
    <source>
        <dbReference type="ARBA" id="ARBA00022729"/>
    </source>
</evidence>
<dbReference type="InterPro" id="IPR015914">
    <property type="entry name" value="PAPs_N"/>
</dbReference>
<evidence type="ECO:0000313" key="5">
    <source>
        <dbReference type="EMBL" id="MEU8135180.1"/>
    </source>
</evidence>
<evidence type="ECO:0000256" key="2">
    <source>
        <dbReference type="SAM" id="SignalP"/>
    </source>
</evidence>
<protein>
    <submittedName>
        <fullName evidence="5">Metallophosphoesterase family protein</fullName>
        <ecNumber evidence="5">3.1.-.-</ecNumber>
    </submittedName>
</protein>
<feature type="chain" id="PRO_5047418962" evidence="2">
    <location>
        <begin position="27"/>
        <end position="551"/>
    </location>
</feature>
<dbReference type="Pfam" id="PF16656">
    <property type="entry name" value="Pur_ac_phosph_N"/>
    <property type="match status" value="1"/>
</dbReference>
<dbReference type="InterPro" id="IPR008963">
    <property type="entry name" value="Purple_acid_Pase-like_N"/>
</dbReference>
<evidence type="ECO:0000259" key="4">
    <source>
        <dbReference type="Pfam" id="PF16656"/>
    </source>
</evidence>
<reference evidence="5 6" key="1">
    <citation type="submission" date="2024-06" db="EMBL/GenBank/DDBJ databases">
        <title>The Natural Products Discovery Center: Release of the First 8490 Sequenced Strains for Exploring Actinobacteria Biosynthetic Diversity.</title>
        <authorList>
            <person name="Kalkreuter E."/>
            <person name="Kautsar S.A."/>
            <person name="Yang D."/>
            <person name="Bader C.D."/>
            <person name="Teijaro C.N."/>
            <person name="Fluegel L."/>
            <person name="Davis C.M."/>
            <person name="Simpson J.R."/>
            <person name="Lauterbach L."/>
            <person name="Steele A.D."/>
            <person name="Gui C."/>
            <person name="Meng S."/>
            <person name="Li G."/>
            <person name="Viehrig K."/>
            <person name="Ye F."/>
            <person name="Su P."/>
            <person name="Kiefer A.F."/>
            <person name="Nichols A."/>
            <person name="Cepeda A.J."/>
            <person name="Yan W."/>
            <person name="Fan B."/>
            <person name="Jiang Y."/>
            <person name="Adhikari A."/>
            <person name="Zheng C.-J."/>
            <person name="Schuster L."/>
            <person name="Cowan T.M."/>
            <person name="Smanski M.J."/>
            <person name="Chevrette M.G."/>
            <person name="De Carvalho L.P.S."/>
            <person name="Shen B."/>
        </authorList>
    </citation>
    <scope>NUCLEOTIDE SEQUENCE [LARGE SCALE GENOMIC DNA]</scope>
    <source>
        <strain evidence="5 6">NPDC048946</strain>
    </source>
</reference>
<feature type="domain" description="Calcineurin-like phosphoesterase" evidence="3">
    <location>
        <begin position="213"/>
        <end position="405"/>
    </location>
</feature>
<dbReference type="EMBL" id="JBEZFP010000038">
    <property type="protein sequence ID" value="MEU8135180.1"/>
    <property type="molecule type" value="Genomic_DNA"/>
</dbReference>
<dbReference type="Pfam" id="PF00149">
    <property type="entry name" value="Metallophos"/>
    <property type="match status" value="1"/>
</dbReference>
<dbReference type="Proteomes" id="UP001551482">
    <property type="component" value="Unassembled WGS sequence"/>
</dbReference>
<proteinExistence type="predicted"/>
<organism evidence="5 6">
    <name type="scientific">Streptodolium elevatio</name>
    <dbReference type="NCBI Taxonomy" id="3157996"/>
    <lineage>
        <taxon>Bacteria</taxon>
        <taxon>Bacillati</taxon>
        <taxon>Actinomycetota</taxon>
        <taxon>Actinomycetes</taxon>
        <taxon>Kitasatosporales</taxon>
        <taxon>Streptomycetaceae</taxon>
        <taxon>Streptodolium</taxon>
    </lineage>
</organism>
<dbReference type="InterPro" id="IPR029052">
    <property type="entry name" value="Metallo-depent_PP-like"/>
</dbReference>
<dbReference type="PANTHER" id="PTHR22953:SF153">
    <property type="entry name" value="PURPLE ACID PHOSPHATASE"/>
    <property type="match status" value="1"/>
</dbReference>
<feature type="signal peptide" evidence="2">
    <location>
        <begin position="1"/>
        <end position="26"/>
    </location>
</feature>
<dbReference type="Gene3D" id="3.60.21.10">
    <property type="match status" value="1"/>
</dbReference>
<keyword evidence="5" id="KW-0378">Hydrolase</keyword>
<dbReference type="InterPro" id="IPR039331">
    <property type="entry name" value="PAPs-like"/>
</dbReference>
<comment type="caution">
    <text evidence="5">The sequence shown here is derived from an EMBL/GenBank/DDBJ whole genome shotgun (WGS) entry which is preliminary data.</text>
</comment>
<dbReference type="InterPro" id="IPR006311">
    <property type="entry name" value="TAT_signal"/>
</dbReference>
<sequence length="551" mass="59279">MAISRRSVLSTGGAAGAALLAGTAGAATAEAAPAATGSAPAAAAASDPSSALLWQQPGRIGAPSVTGLHLQFGADASAEVVVSWLTPQPVARPRVRYGTVDDGFGRSVDAETRHYRDGLSGVEVFVHHARLSRLRPATRYVYFASHEGAAPETGVFDTAQRGRHRFTFTSFGDQATANLRKEIKLPPGTPSPNGPYPLSSTNNIGTQASSDIVAAVERVAPLFNLVNGDLCYAGVAGIFGQDRVATWADWFISNSRSARFRPWMPCVGNHENEKGNGPLGASAYQAYFTTPDSGTDREMKGLWYSFTAGSVRVISVANCDVAIQDAGDSYIRGYSGGAQRAWLERELRAARADRDIDWIVVCMHQPFISSTRSGNGSDLGVRESWGPLFDQYGVDLVVSGHEHHYERSHPLRGRLPNETRTPTPAATRKDVIDTSLGTVHMIIGGGGNFASSHTNLFDRPQGRVIVARSDQDSPVLPGHKDSVWVTEDAPWASVQDREHPHGFAAFDVDPGDRKSGRTRINVTYYTFQGAHGALTPVDRFTLERPRSDARR</sequence>
<dbReference type="PROSITE" id="PS51318">
    <property type="entry name" value="TAT"/>
    <property type="match status" value="1"/>
</dbReference>
<dbReference type="InterPro" id="IPR004843">
    <property type="entry name" value="Calcineurin-like_PHP"/>
</dbReference>
<dbReference type="GO" id="GO:0016787">
    <property type="term" value="F:hydrolase activity"/>
    <property type="evidence" value="ECO:0007669"/>
    <property type="project" value="UniProtKB-KW"/>
</dbReference>
<evidence type="ECO:0000259" key="3">
    <source>
        <dbReference type="Pfam" id="PF00149"/>
    </source>
</evidence>
<dbReference type="RefSeq" id="WP_358354627.1">
    <property type="nucleotide sequence ID" value="NZ_JBEZFP010000038.1"/>
</dbReference>
<feature type="domain" description="Purple acid phosphatase N-terminal" evidence="4">
    <location>
        <begin position="67"/>
        <end position="148"/>
    </location>
</feature>
<keyword evidence="6" id="KW-1185">Reference proteome</keyword>
<gene>
    <name evidence="5" type="ORF">AB0C36_16880</name>
</gene>
<accession>A0ABV3DHF3</accession>
<dbReference type="EC" id="3.1.-.-" evidence="5"/>
<dbReference type="PANTHER" id="PTHR22953">
    <property type="entry name" value="ACID PHOSPHATASE RELATED"/>
    <property type="match status" value="1"/>
</dbReference>
<evidence type="ECO:0000313" key="6">
    <source>
        <dbReference type="Proteomes" id="UP001551482"/>
    </source>
</evidence>
<dbReference type="Gene3D" id="2.60.40.380">
    <property type="entry name" value="Purple acid phosphatase-like, N-terminal"/>
    <property type="match status" value="1"/>
</dbReference>
<name>A0ABV3DHF3_9ACTN</name>
<dbReference type="SUPFAM" id="SSF49363">
    <property type="entry name" value="Purple acid phosphatase, N-terminal domain"/>
    <property type="match status" value="1"/>
</dbReference>
<keyword evidence="1 2" id="KW-0732">Signal</keyword>